<dbReference type="Pfam" id="PF03106">
    <property type="entry name" value="WRKY"/>
    <property type="match status" value="2"/>
</dbReference>
<evidence type="ECO:0000259" key="8">
    <source>
        <dbReference type="PROSITE" id="PS50811"/>
    </source>
</evidence>
<keyword evidence="10" id="KW-1185">Reference proteome</keyword>
<dbReference type="FunFam" id="2.20.25.80:FF:000006">
    <property type="entry name" value="WRKY transcription factor"/>
    <property type="match status" value="1"/>
</dbReference>
<comment type="caution">
    <text evidence="9">The sequence shown here is derived from an EMBL/GenBank/DDBJ whole genome shotgun (WGS) entry which is preliminary data.</text>
</comment>
<feature type="region of interest" description="Disordered" evidence="7">
    <location>
        <begin position="528"/>
        <end position="549"/>
    </location>
</feature>
<comment type="subcellular location">
    <subcellularLocation>
        <location evidence="1">Nucleus</location>
    </subcellularLocation>
</comment>
<dbReference type="GO" id="GO:0003700">
    <property type="term" value="F:DNA-binding transcription factor activity"/>
    <property type="evidence" value="ECO:0007669"/>
    <property type="project" value="InterPro"/>
</dbReference>
<dbReference type="SUPFAM" id="SSF118290">
    <property type="entry name" value="WRKY DNA-binding domain"/>
    <property type="match status" value="2"/>
</dbReference>
<keyword evidence="2" id="KW-0677">Repeat</keyword>
<dbReference type="PANTHER" id="PTHR31221">
    <property type="entry name" value="WRKY TRANSCRIPTION FACTOR PROTEIN 1-RELATED"/>
    <property type="match status" value="1"/>
</dbReference>
<dbReference type="FunFam" id="2.20.25.80:FF:000001">
    <property type="entry name" value="WRKY transcription factor 33"/>
    <property type="match status" value="1"/>
</dbReference>
<dbReference type="SMART" id="SM00774">
    <property type="entry name" value="WRKY"/>
    <property type="match status" value="2"/>
</dbReference>
<accession>A0AAN8UK16</accession>
<protein>
    <submittedName>
        <fullName evidence="9">WRKY domain</fullName>
    </submittedName>
</protein>
<dbReference type="EMBL" id="JBAMMX010000028">
    <property type="protein sequence ID" value="KAK6911742.1"/>
    <property type="molecule type" value="Genomic_DNA"/>
</dbReference>
<evidence type="ECO:0000256" key="1">
    <source>
        <dbReference type="ARBA" id="ARBA00004123"/>
    </source>
</evidence>
<feature type="region of interest" description="Disordered" evidence="7">
    <location>
        <begin position="1"/>
        <end position="20"/>
    </location>
</feature>
<dbReference type="InterPro" id="IPR003657">
    <property type="entry name" value="WRKY_dom"/>
</dbReference>
<dbReference type="Proteomes" id="UP001370490">
    <property type="component" value="Unassembled WGS sequence"/>
</dbReference>
<organism evidence="9 10">
    <name type="scientific">Dillenia turbinata</name>
    <dbReference type="NCBI Taxonomy" id="194707"/>
    <lineage>
        <taxon>Eukaryota</taxon>
        <taxon>Viridiplantae</taxon>
        <taxon>Streptophyta</taxon>
        <taxon>Embryophyta</taxon>
        <taxon>Tracheophyta</taxon>
        <taxon>Spermatophyta</taxon>
        <taxon>Magnoliopsida</taxon>
        <taxon>eudicotyledons</taxon>
        <taxon>Gunneridae</taxon>
        <taxon>Pentapetalae</taxon>
        <taxon>Dilleniales</taxon>
        <taxon>Dilleniaceae</taxon>
        <taxon>Dillenia</taxon>
    </lineage>
</organism>
<keyword evidence="4" id="KW-0238">DNA-binding</keyword>
<proteinExistence type="predicted"/>
<evidence type="ECO:0000256" key="6">
    <source>
        <dbReference type="ARBA" id="ARBA00023242"/>
    </source>
</evidence>
<dbReference type="InterPro" id="IPR044810">
    <property type="entry name" value="WRKY_plant"/>
</dbReference>
<dbReference type="GO" id="GO:0043565">
    <property type="term" value="F:sequence-specific DNA binding"/>
    <property type="evidence" value="ECO:0007669"/>
    <property type="project" value="InterPro"/>
</dbReference>
<name>A0AAN8UK16_9MAGN</name>
<keyword evidence="3" id="KW-0805">Transcription regulation</keyword>
<keyword evidence="5" id="KW-0804">Transcription</keyword>
<feature type="compositionally biased region" description="Low complexity" evidence="7">
    <location>
        <begin position="535"/>
        <end position="547"/>
    </location>
</feature>
<feature type="region of interest" description="Disordered" evidence="7">
    <location>
        <begin position="62"/>
        <end position="81"/>
    </location>
</feature>
<evidence type="ECO:0000313" key="10">
    <source>
        <dbReference type="Proteomes" id="UP001370490"/>
    </source>
</evidence>
<evidence type="ECO:0000256" key="3">
    <source>
        <dbReference type="ARBA" id="ARBA00023015"/>
    </source>
</evidence>
<evidence type="ECO:0000256" key="5">
    <source>
        <dbReference type="ARBA" id="ARBA00023163"/>
    </source>
</evidence>
<feature type="region of interest" description="Disordered" evidence="7">
    <location>
        <begin position="400"/>
        <end position="451"/>
    </location>
</feature>
<dbReference type="AlphaFoldDB" id="A0AAN8UK16"/>
<evidence type="ECO:0000256" key="4">
    <source>
        <dbReference type="ARBA" id="ARBA00023125"/>
    </source>
</evidence>
<dbReference type="InterPro" id="IPR036576">
    <property type="entry name" value="WRKY_dom_sf"/>
</dbReference>
<dbReference type="PROSITE" id="PS50811">
    <property type="entry name" value="WRKY"/>
    <property type="match status" value="2"/>
</dbReference>
<feature type="domain" description="WRKY" evidence="8">
    <location>
        <begin position="250"/>
        <end position="314"/>
    </location>
</feature>
<gene>
    <name evidence="9" type="ORF">RJ641_023835</name>
</gene>
<dbReference type="Gene3D" id="2.20.25.80">
    <property type="entry name" value="WRKY domain"/>
    <property type="match status" value="2"/>
</dbReference>
<dbReference type="PANTHER" id="PTHR31221:SF126">
    <property type="entry name" value="WRKY DOMAIN-CONTAINING PROTEIN"/>
    <property type="match status" value="1"/>
</dbReference>
<dbReference type="GO" id="GO:0005634">
    <property type="term" value="C:nucleus"/>
    <property type="evidence" value="ECO:0007669"/>
    <property type="project" value="UniProtKB-SubCell"/>
</dbReference>
<reference evidence="9 10" key="1">
    <citation type="submission" date="2023-12" db="EMBL/GenBank/DDBJ databases">
        <title>A high-quality genome assembly for Dillenia turbinata (Dilleniales).</title>
        <authorList>
            <person name="Chanderbali A."/>
        </authorList>
    </citation>
    <scope>NUCLEOTIDE SEQUENCE [LARGE SCALE GENOMIC DNA]</scope>
    <source>
        <strain evidence="9">LSX21</strain>
        <tissue evidence="9">Leaf</tissue>
    </source>
</reference>
<sequence length="724" mass="79915">MKKFSLDLQTVEQKEENGEETLNEWNAINDNHEISNSTNDRLADSGKMVGVKMEVDSTISSKFNRRSAERRAGLNASSPLSSSPITIPAGISPDELLDSPILLPNSQSSPTTGTFPSSPLMHDEDITNASICSSLKFKINGSPVSLPCLSSLDNQNMGPEMGYQDFTPVQPQVDLDFSAEFLNDMTAKSFTANSANDGKLSDNIILDPNCIALKTSPSNGSSEQMPQMNESVDGVYQTSEEGQRGTYATGMVRTSEDGYNWRKYGQKQVKGSEYPRSYYKCTHPNCQVKKKVERSHDGQITEIIYKGAHNHPKPQPNRRSALGSVFSLNEMSEMSEGSGLRVEDGLVWRNIQPSSKDIKVGLDWRVDGLERSSSTSIVTELSDPFSTVNGRSLGAFEPLEAPELSSTPGNHDDDEDGATQGSLSLGDDADDEDSESKRRKKEYGSMDSNMASRAIREPRVVVQIESEVDILDDGYRWRKYGQKVVKGNPNPRSYYKCTSAGCSVRKHVERASHNLKSVITTYEGKHNHEVPTARNGNHLNSNGGNLSASQTAPLNLSLPRNSNIPKSETQAQDITPHFDRRPEFGTNFIKPSFLGTYSSDIKFGTSIYGLKFPSLPNTMPYAHQAAAIGSTVQDFQMPLPLNIPRPVNLPLTGFDFSPHGKGMGSVQSFLAGQQQLKDNDMRFLRPKQEKDENFYENHLQMVDHSNMSSSSSFYHRIIGGFDPN</sequence>
<keyword evidence="6" id="KW-0539">Nucleus</keyword>
<evidence type="ECO:0000256" key="2">
    <source>
        <dbReference type="ARBA" id="ARBA00022737"/>
    </source>
</evidence>
<evidence type="ECO:0000313" key="9">
    <source>
        <dbReference type="EMBL" id="KAK6911742.1"/>
    </source>
</evidence>
<evidence type="ECO:0000256" key="7">
    <source>
        <dbReference type="SAM" id="MobiDB-lite"/>
    </source>
</evidence>
<feature type="domain" description="WRKY" evidence="8">
    <location>
        <begin position="466"/>
        <end position="531"/>
    </location>
</feature>